<dbReference type="InterPro" id="IPR046347">
    <property type="entry name" value="bZIP_sf"/>
</dbReference>
<dbReference type="PROSITE" id="PS00036">
    <property type="entry name" value="BZIP_BASIC"/>
    <property type="match status" value="1"/>
</dbReference>
<dbReference type="AlphaFoldDB" id="A0A2P5I905"/>
<evidence type="ECO:0000259" key="2">
    <source>
        <dbReference type="PROSITE" id="PS50217"/>
    </source>
</evidence>
<dbReference type="InterPro" id="IPR004827">
    <property type="entry name" value="bZIP"/>
</dbReference>
<dbReference type="InParanoid" id="A0A2P5I905"/>
<feature type="compositionally biased region" description="Low complexity" evidence="1">
    <location>
        <begin position="368"/>
        <end position="377"/>
    </location>
</feature>
<dbReference type="CDD" id="cd14687">
    <property type="entry name" value="bZIP_ATF2"/>
    <property type="match status" value="1"/>
</dbReference>
<dbReference type="Pfam" id="PF07716">
    <property type="entry name" value="bZIP_2"/>
    <property type="match status" value="1"/>
</dbReference>
<feature type="compositionally biased region" description="Low complexity" evidence="1">
    <location>
        <begin position="422"/>
        <end position="434"/>
    </location>
</feature>
<gene>
    <name evidence="3" type="ORF">DHEL01_v202621</name>
</gene>
<comment type="caution">
    <text evidence="3">The sequence shown here is derived from an EMBL/GenBank/DDBJ whole genome shotgun (WGS) entry which is preliminary data.</text>
</comment>
<feature type="compositionally biased region" description="Polar residues" evidence="1">
    <location>
        <begin position="288"/>
        <end position="299"/>
    </location>
</feature>
<dbReference type="Gene3D" id="1.20.5.170">
    <property type="match status" value="1"/>
</dbReference>
<dbReference type="SUPFAM" id="SSF57959">
    <property type="entry name" value="Leucine zipper domain"/>
    <property type="match status" value="1"/>
</dbReference>
<feature type="domain" description="BZIP" evidence="2">
    <location>
        <begin position="446"/>
        <end position="502"/>
    </location>
</feature>
<feature type="region of interest" description="Disordered" evidence="1">
    <location>
        <begin position="264"/>
        <end position="475"/>
    </location>
</feature>
<dbReference type="PROSITE" id="PS50217">
    <property type="entry name" value="BZIP"/>
    <property type="match status" value="1"/>
</dbReference>
<dbReference type="STRING" id="158607.A0A2P5I905"/>
<dbReference type="OrthoDB" id="295274at2759"/>
<keyword evidence="4" id="KW-1185">Reference proteome</keyword>
<evidence type="ECO:0000313" key="4">
    <source>
        <dbReference type="Proteomes" id="UP000094444"/>
    </source>
</evidence>
<evidence type="ECO:0000313" key="3">
    <source>
        <dbReference type="EMBL" id="POS78991.1"/>
    </source>
</evidence>
<evidence type="ECO:0000256" key="1">
    <source>
        <dbReference type="SAM" id="MobiDB-lite"/>
    </source>
</evidence>
<organism evidence="3 4">
    <name type="scientific">Diaporthe helianthi</name>
    <dbReference type="NCBI Taxonomy" id="158607"/>
    <lineage>
        <taxon>Eukaryota</taxon>
        <taxon>Fungi</taxon>
        <taxon>Dikarya</taxon>
        <taxon>Ascomycota</taxon>
        <taxon>Pezizomycotina</taxon>
        <taxon>Sordariomycetes</taxon>
        <taxon>Sordariomycetidae</taxon>
        <taxon>Diaporthales</taxon>
        <taxon>Diaporthaceae</taxon>
        <taxon>Diaporthe</taxon>
    </lineage>
</organism>
<name>A0A2P5I905_DIAHE</name>
<sequence>MARVDVHSSSQGSMSSYYSSTSCETSAAEPGPDSYAAAPTDPHGPASSMTKPFYEHTPTAIDGAFYSIYPDFYDTTTTSSSMDYGAVAAAGTGQDHAEVSATSRSTMPCPPSWDYGTVDVQMPYTPILNPGTVPGQGHALHHQAGWNYGPQVYPALTDTRTGAGTLAMADPVSQFFSLEQPAATADSLFHHAHPKDSTEDCYDSLRWPYQPPMGQISPSPSQGSYYISSPASGAGAHYSRHNSCSSLPAARMAALEQTRFDARFHPGPDQAISPSDGRVTPGGGLQIGTDSYASQTMRQQWREPQGQRPMMASTTDHDAGSLVSAAVTPSPRDPLTAVSSQPATPSARGFLDHQKTSRTSKRKDNPLESSSAQQQTTKQKKAEARGRSQQGHQQQQQQQPQQQQEDSQAEGGTQQPGKKGPAAAAASASTAAAAVTTESKQPTATRHRNRDAANKCRAKTKKAAADLESTERAMSSENRELSAVARGLRDEVLMLKHQLLAHGACDDDLIQRYLANQARRVGYGSSGYSSSSQQQQQHQPFHPH</sequence>
<reference evidence="3" key="1">
    <citation type="submission" date="2017-09" db="EMBL/GenBank/DDBJ databases">
        <title>Polyketide synthases of a Diaporthe helianthi virulent isolate.</title>
        <authorList>
            <person name="Baroncelli R."/>
        </authorList>
    </citation>
    <scope>NUCLEOTIDE SEQUENCE [LARGE SCALE GENOMIC DNA]</scope>
    <source>
        <strain evidence="3">7/96</strain>
    </source>
</reference>
<protein>
    <submittedName>
        <fullName evidence="3">Basic region leucine zipper</fullName>
    </submittedName>
</protein>
<proteinExistence type="predicted"/>
<feature type="compositionally biased region" description="Low complexity" evidence="1">
    <location>
        <begin position="8"/>
        <end position="26"/>
    </location>
</feature>
<accession>A0A2P5I905</accession>
<dbReference type="GO" id="GO:0003700">
    <property type="term" value="F:DNA-binding transcription factor activity"/>
    <property type="evidence" value="ECO:0007669"/>
    <property type="project" value="InterPro"/>
</dbReference>
<dbReference type="EMBL" id="MAVT02000145">
    <property type="protein sequence ID" value="POS78991.1"/>
    <property type="molecule type" value="Genomic_DNA"/>
</dbReference>
<dbReference type="PROSITE" id="PS51257">
    <property type="entry name" value="PROKAR_LIPOPROTEIN"/>
    <property type="match status" value="1"/>
</dbReference>
<feature type="region of interest" description="Disordered" evidence="1">
    <location>
        <begin position="522"/>
        <end position="544"/>
    </location>
</feature>
<dbReference type="Proteomes" id="UP000094444">
    <property type="component" value="Unassembled WGS sequence"/>
</dbReference>
<feature type="compositionally biased region" description="Low complexity" evidence="1">
    <location>
        <begin position="389"/>
        <end position="404"/>
    </location>
</feature>
<feature type="region of interest" description="Disordered" evidence="1">
    <location>
        <begin position="1"/>
        <end position="51"/>
    </location>
</feature>
<feature type="compositionally biased region" description="Low complexity" evidence="1">
    <location>
        <begin position="522"/>
        <end position="537"/>
    </location>
</feature>